<dbReference type="PANTHER" id="PTHR12083">
    <property type="entry name" value="BIFUNCTIONAL POLYNUCLEOTIDE PHOSPHATASE/KINASE"/>
    <property type="match status" value="1"/>
</dbReference>
<evidence type="ECO:0008006" key="4">
    <source>
        <dbReference type="Google" id="ProtNLM"/>
    </source>
</evidence>
<name>A0ABN7J625_9BASI</name>
<reference evidence="2" key="1">
    <citation type="submission" date="2020-10" db="EMBL/GenBank/DDBJ databases">
        <authorList>
            <person name="Sedaghatjoo S."/>
        </authorList>
    </citation>
    <scope>NUCLEOTIDE SEQUENCE</scope>
    <source>
        <strain evidence="2">AZH3</strain>
    </source>
</reference>
<dbReference type="InterPro" id="IPR027417">
    <property type="entry name" value="P-loop_NTPase"/>
</dbReference>
<keyword evidence="3" id="KW-1185">Reference proteome</keyword>
<feature type="compositionally biased region" description="Low complexity" evidence="1">
    <location>
        <begin position="269"/>
        <end position="279"/>
    </location>
</feature>
<feature type="region of interest" description="Disordered" evidence="1">
    <location>
        <begin position="202"/>
        <end position="348"/>
    </location>
</feature>
<evidence type="ECO:0000313" key="2">
    <source>
        <dbReference type="EMBL" id="CAD6954551.1"/>
    </source>
</evidence>
<sequence>MNVAPGEAQWETVVRPSASEPEGGDGERSAASPKRPIVLICCGKLVGSGKSTVACAIQDFYPDVWVRCNQDELRTRQAVESNVHRALRRGQNVIVDRTNADASQRQNWTTIAQEYRAEAVVVIFDTPFDACYRRLQVRTGHPTLKSAQQATDILARFARQLTFPPPSSPGIDRTIIIPPSTYSVQPTQEEIDSILDRIEDTQNTSTPAEVSSAQLRARPSPGFAAPLRVGQAQHRDPYRQQQLPYGPRHGNNPSSGGWNSNRPPPLYPSAASASSSSSSRPYHLPPAISARDNTRSYASASNSTAPLQPYSSIAVAPPARTPARQAGHPYQSAPPSTQAHGPSREDYN</sequence>
<evidence type="ECO:0000313" key="3">
    <source>
        <dbReference type="Proteomes" id="UP000836402"/>
    </source>
</evidence>
<dbReference type="Proteomes" id="UP000836402">
    <property type="component" value="Unassembled WGS sequence"/>
</dbReference>
<evidence type="ECO:0000256" key="1">
    <source>
        <dbReference type="SAM" id="MobiDB-lite"/>
    </source>
</evidence>
<feature type="region of interest" description="Disordered" evidence="1">
    <location>
        <begin position="164"/>
        <end position="183"/>
    </location>
</feature>
<proteinExistence type="predicted"/>
<dbReference type="Gene3D" id="3.40.50.300">
    <property type="entry name" value="P-loop containing nucleotide triphosphate hydrolases"/>
    <property type="match status" value="1"/>
</dbReference>
<feature type="compositionally biased region" description="Polar residues" evidence="1">
    <location>
        <begin position="295"/>
        <end position="311"/>
    </location>
</feature>
<comment type="caution">
    <text evidence="2">The sequence shown here is derived from an EMBL/GenBank/DDBJ whole genome shotgun (WGS) entry which is preliminary data.</text>
</comment>
<feature type="region of interest" description="Disordered" evidence="1">
    <location>
        <begin position="1"/>
        <end position="31"/>
    </location>
</feature>
<organism evidence="2 3">
    <name type="scientific">Tilletia caries</name>
    <name type="common">wheat bunt fungus</name>
    <dbReference type="NCBI Taxonomy" id="13290"/>
    <lineage>
        <taxon>Eukaryota</taxon>
        <taxon>Fungi</taxon>
        <taxon>Dikarya</taxon>
        <taxon>Basidiomycota</taxon>
        <taxon>Ustilaginomycotina</taxon>
        <taxon>Exobasidiomycetes</taxon>
        <taxon>Tilletiales</taxon>
        <taxon>Tilletiaceae</taxon>
        <taxon>Tilletia</taxon>
    </lineage>
</organism>
<dbReference type="Pfam" id="PF13671">
    <property type="entry name" value="AAA_33"/>
    <property type="match status" value="1"/>
</dbReference>
<dbReference type="SUPFAM" id="SSF52540">
    <property type="entry name" value="P-loop containing nucleoside triphosphate hydrolases"/>
    <property type="match status" value="1"/>
</dbReference>
<dbReference type="EMBL" id="CAJHJG010006043">
    <property type="protein sequence ID" value="CAD6954551.1"/>
    <property type="molecule type" value="Genomic_DNA"/>
</dbReference>
<feature type="compositionally biased region" description="Low complexity" evidence="1">
    <location>
        <begin position="250"/>
        <end position="261"/>
    </location>
</feature>
<accession>A0ABN7J625</accession>
<protein>
    <recommendedName>
        <fullName evidence="4">P-loop containing nucleoside triphosphate hydrolase protein</fullName>
    </recommendedName>
</protein>
<gene>
    <name evidence="2" type="ORF">JKIAZH3_G8337</name>
</gene>
<dbReference type="PANTHER" id="PTHR12083:SF9">
    <property type="entry name" value="BIFUNCTIONAL POLYNUCLEOTIDE PHOSPHATASE_KINASE"/>
    <property type="match status" value="1"/>
</dbReference>
<feature type="compositionally biased region" description="Polar residues" evidence="1">
    <location>
        <begin position="202"/>
        <end position="214"/>
    </location>
</feature>